<dbReference type="CDD" id="cd06581">
    <property type="entry name" value="TM_PBP1_LivM_like"/>
    <property type="match status" value="1"/>
</dbReference>
<accession>A0ABR7R666</accession>
<gene>
    <name evidence="7" type="ORF">IBL25_10050</name>
</gene>
<comment type="caution">
    <text evidence="7">The sequence shown here is derived from an EMBL/GenBank/DDBJ whole genome shotgun (WGS) entry which is preliminary data.</text>
</comment>
<dbReference type="InterPro" id="IPR043428">
    <property type="entry name" value="LivM-like"/>
</dbReference>
<dbReference type="PANTHER" id="PTHR30482">
    <property type="entry name" value="HIGH-AFFINITY BRANCHED-CHAIN AMINO ACID TRANSPORT SYSTEM PERMEASE"/>
    <property type="match status" value="1"/>
</dbReference>
<proteinExistence type="predicted"/>
<feature type="transmembrane region" description="Helical" evidence="6">
    <location>
        <begin position="36"/>
        <end position="54"/>
    </location>
</feature>
<evidence type="ECO:0000256" key="4">
    <source>
        <dbReference type="ARBA" id="ARBA00022989"/>
    </source>
</evidence>
<evidence type="ECO:0000256" key="3">
    <source>
        <dbReference type="ARBA" id="ARBA00022692"/>
    </source>
</evidence>
<dbReference type="InterPro" id="IPR001851">
    <property type="entry name" value="ABC_transp_permease"/>
</dbReference>
<feature type="transmembrane region" description="Helical" evidence="6">
    <location>
        <begin position="84"/>
        <end position="107"/>
    </location>
</feature>
<protein>
    <submittedName>
        <fullName evidence="7">Branched-chain amino acid ABC transporter permease</fullName>
    </submittedName>
</protein>
<feature type="transmembrane region" description="Helical" evidence="6">
    <location>
        <begin position="250"/>
        <end position="275"/>
    </location>
</feature>
<evidence type="ECO:0000313" key="8">
    <source>
        <dbReference type="Proteomes" id="UP000603940"/>
    </source>
</evidence>
<dbReference type="Proteomes" id="UP000603940">
    <property type="component" value="Unassembled WGS sequence"/>
</dbReference>
<keyword evidence="4 6" id="KW-1133">Transmembrane helix</keyword>
<evidence type="ECO:0000256" key="6">
    <source>
        <dbReference type="SAM" id="Phobius"/>
    </source>
</evidence>
<feature type="transmembrane region" description="Helical" evidence="6">
    <location>
        <begin position="164"/>
        <end position="183"/>
    </location>
</feature>
<feature type="transmembrane region" description="Helical" evidence="6">
    <location>
        <begin position="287"/>
        <end position="305"/>
    </location>
</feature>
<name>A0ABR7R666_9PROT</name>
<evidence type="ECO:0000256" key="2">
    <source>
        <dbReference type="ARBA" id="ARBA00022475"/>
    </source>
</evidence>
<dbReference type="EMBL" id="JACTUZ010000033">
    <property type="protein sequence ID" value="MBC9177279.1"/>
    <property type="molecule type" value="Genomic_DNA"/>
</dbReference>
<organism evidence="7 8">
    <name type="scientific">Pseudoroseomonas ludipueritiae</name>
    <dbReference type="NCBI Taxonomy" id="198093"/>
    <lineage>
        <taxon>Bacteria</taxon>
        <taxon>Pseudomonadati</taxon>
        <taxon>Pseudomonadota</taxon>
        <taxon>Alphaproteobacteria</taxon>
        <taxon>Acetobacterales</taxon>
        <taxon>Acetobacteraceae</taxon>
        <taxon>Pseudoroseomonas</taxon>
    </lineage>
</organism>
<keyword evidence="3 6" id="KW-0812">Transmembrane</keyword>
<feature type="transmembrane region" description="Helical" evidence="6">
    <location>
        <begin position="12"/>
        <end position="30"/>
    </location>
</feature>
<evidence type="ECO:0000313" key="7">
    <source>
        <dbReference type="EMBL" id="MBC9177279.1"/>
    </source>
</evidence>
<feature type="transmembrane region" description="Helical" evidence="6">
    <location>
        <begin position="213"/>
        <end position="238"/>
    </location>
</feature>
<keyword evidence="8" id="KW-1185">Reference proteome</keyword>
<reference evidence="7 8" key="1">
    <citation type="journal article" date="2009" name="Int. J. Syst. Evol. Microbiol.">
        <title>Transfer of Teichococcus ludipueritiae and Muricoccus roseus to the genus Roseomonas, as Roseomonas ludipueritiae comb. nov. and Roseomonas rosea comb. nov., respectively, and emended description of the genus Roseomonas.</title>
        <authorList>
            <person name="Sanchez-Porro C."/>
            <person name="Gallego V."/>
            <person name="Busse H.J."/>
            <person name="Kampfer P."/>
            <person name="Ventosa A."/>
        </authorList>
    </citation>
    <scope>NUCLEOTIDE SEQUENCE [LARGE SCALE GENOMIC DNA]</scope>
    <source>
        <strain evidence="7 8">DSM 14915</strain>
    </source>
</reference>
<evidence type="ECO:0000256" key="5">
    <source>
        <dbReference type="ARBA" id="ARBA00023136"/>
    </source>
</evidence>
<dbReference type="PANTHER" id="PTHR30482:SF17">
    <property type="entry name" value="ABC TRANSPORTER ATP-BINDING PROTEIN"/>
    <property type="match status" value="1"/>
</dbReference>
<evidence type="ECO:0000256" key="1">
    <source>
        <dbReference type="ARBA" id="ARBA00004651"/>
    </source>
</evidence>
<feature type="transmembrane region" description="Helical" evidence="6">
    <location>
        <begin position="114"/>
        <end position="135"/>
    </location>
</feature>
<comment type="subcellular location">
    <subcellularLocation>
        <location evidence="1">Cell membrane</location>
        <topology evidence="1">Multi-pass membrane protein</topology>
    </subcellularLocation>
</comment>
<keyword evidence="5 6" id="KW-0472">Membrane</keyword>
<sequence length="322" mass="34156">MKLFSGWRGDALIALGALVLTALLVLGLGSNGLVDFTIRFGIFGLLVLSLNLLIGTSGLVSFGHAAFFGSGAYAFGLLMQSGGWSVPAAILASLAGSALLALVIGALCVRLSEIYFAFLTLAFQMLIHSMIISWVSLTGGDQGLMGGVPKPPFLGIELARPQHLALFAAGCLAISAVLLRQVIRSPFGAALRMLRDNPQRAAFLGLSVFRYRLGAFVIAGTFAGLSGVLMSLYVSGAFPTFLYWTTSGEALFMIMLGGIGTFLGPLVGAAAFLFISDRITSFTEHHGLFFGAVLLLLVLGLRKGMLDWAVEAWRSRRERQKA</sequence>
<dbReference type="Pfam" id="PF02653">
    <property type="entry name" value="BPD_transp_2"/>
    <property type="match status" value="1"/>
</dbReference>
<keyword evidence="2" id="KW-1003">Cell membrane</keyword>
<dbReference type="RefSeq" id="WP_187778412.1">
    <property type="nucleotide sequence ID" value="NZ_JACTUZ010000033.1"/>
</dbReference>